<reference evidence="1 2" key="1">
    <citation type="submission" date="2020-08" db="EMBL/GenBank/DDBJ databases">
        <title>Novel species isolated from subtropical streams in China.</title>
        <authorList>
            <person name="Lu H."/>
        </authorList>
    </citation>
    <scope>NUCLEOTIDE SEQUENCE [LARGE SCALE GENOMIC DNA]</scope>
    <source>
        <strain evidence="1 2">LX15W</strain>
    </source>
</reference>
<evidence type="ECO:0008006" key="3">
    <source>
        <dbReference type="Google" id="ProtNLM"/>
    </source>
</evidence>
<dbReference type="Proteomes" id="UP000624279">
    <property type="component" value="Unassembled WGS sequence"/>
</dbReference>
<dbReference type="EMBL" id="JACOGA010000001">
    <property type="protein sequence ID" value="MBC3872031.1"/>
    <property type="molecule type" value="Genomic_DNA"/>
</dbReference>
<gene>
    <name evidence="1" type="ORF">H8K55_00410</name>
</gene>
<sequence length="251" mass="28753">MSWMDKLSALGGVIAKPFEILADYCKEPIRNWEHERNETAKSNAHQLEKEFELAKISAESDARIRERQADTDLAIKRETEIEKISIELDEWIKDQEVARFERLTESIIKYRQQFVELNINATNAIGLMQLELRSRAHDLIVEKVKKYKALQDDALLEAAHDFTRIEKDFVDNPAAKKILMAAVEKKLSTVIDGATNLMGELQVDLRSLNESISSLANSGEKFINNHLQQFHSRQIGSIEHLTVKPTDLLIE</sequence>
<keyword evidence="2" id="KW-1185">Reference proteome</keyword>
<evidence type="ECO:0000313" key="1">
    <source>
        <dbReference type="EMBL" id="MBC3872031.1"/>
    </source>
</evidence>
<protein>
    <recommendedName>
        <fullName evidence="3">PspA/IM30 family protein</fullName>
    </recommendedName>
</protein>
<evidence type="ECO:0000313" key="2">
    <source>
        <dbReference type="Proteomes" id="UP000624279"/>
    </source>
</evidence>
<proteinExistence type="predicted"/>
<organism evidence="1 2">
    <name type="scientific">Undibacterium flavidum</name>
    <dbReference type="NCBI Taxonomy" id="2762297"/>
    <lineage>
        <taxon>Bacteria</taxon>
        <taxon>Pseudomonadati</taxon>
        <taxon>Pseudomonadota</taxon>
        <taxon>Betaproteobacteria</taxon>
        <taxon>Burkholderiales</taxon>
        <taxon>Oxalobacteraceae</taxon>
        <taxon>Undibacterium</taxon>
    </lineage>
</organism>
<comment type="caution">
    <text evidence="1">The sequence shown here is derived from an EMBL/GenBank/DDBJ whole genome shotgun (WGS) entry which is preliminary data.</text>
</comment>
<dbReference type="RefSeq" id="WP_186940051.1">
    <property type="nucleotide sequence ID" value="NZ_JACOGA010000001.1"/>
</dbReference>
<name>A0ABR6Y601_9BURK</name>
<accession>A0ABR6Y601</accession>